<evidence type="ECO:0000256" key="1">
    <source>
        <dbReference type="SAM" id="Coils"/>
    </source>
</evidence>
<dbReference type="InterPro" id="IPR016064">
    <property type="entry name" value="NAD/diacylglycerol_kinase_sf"/>
</dbReference>
<proteinExistence type="predicted"/>
<dbReference type="SUPFAM" id="SSF111331">
    <property type="entry name" value="NAD kinase/diacylglycerol kinase-like"/>
    <property type="match status" value="1"/>
</dbReference>
<dbReference type="InterPro" id="IPR017438">
    <property type="entry name" value="ATP-NAD_kinase_N"/>
</dbReference>
<dbReference type="GO" id="GO:0019674">
    <property type="term" value="P:NAD+ metabolic process"/>
    <property type="evidence" value="ECO:0007669"/>
    <property type="project" value="InterPro"/>
</dbReference>
<dbReference type="PANTHER" id="PTHR13158">
    <property type="match status" value="1"/>
</dbReference>
<keyword evidence="2" id="KW-0418">Kinase</keyword>
<dbReference type="InterPro" id="IPR017437">
    <property type="entry name" value="ATP-NAD_kinase_PpnK-typ_C"/>
</dbReference>
<dbReference type="Proteomes" id="UP000219439">
    <property type="component" value="Unassembled WGS sequence"/>
</dbReference>
<name>A0A285PI93_9HYPH</name>
<keyword evidence="3" id="KW-1185">Reference proteome</keyword>
<accession>A0A285PI93</accession>
<organism evidence="2 3">
    <name type="scientific">Cohaesibacter gelatinilyticus</name>
    <dbReference type="NCBI Taxonomy" id="372072"/>
    <lineage>
        <taxon>Bacteria</taxon>
        <taxon>Pseudomonadati</taxon>
        <taxon>Pseudomonadota</taxon>
        <taxon>Alphaproteobacteria</taxon>
        <taxon>Hyphomicrobiales</taxon>
        <taxon>Cohaesibacteraceae</taxon>
    </lineage>
</organism>
<dbReference type="PANTHER" id="PTHR13158:SF5">
    <property type="entry name" value="NAD KINASE 2, MITOCHONDRIAL"/>
    <property type="match status" value="1"/>
</dbReference>
<feature type="coiled-coil region" evidence="1">
    <location>
        <begin position="34"/>
        <end position="61"/>
    </location>
</feature>
<dbReference type="Gene3D" id="3.40.50.10330">
    <property type="entry name" value="Probable inorganic polyphosphate/atp-NAD kinase, domain 1"/>
    <property type="match status" value="1"/>
</dbReference>
<protein>
    <submittedName>
        <fullName evidence="2">ATP-NAD kinase</fullName>
    </submittedName>
</protein>
<dbReference type="OrthoDB" id="1889537at2"/>
<dbReference type="EMBL" id="OBEL01000002">
    <property type="protein sequence ID" value="SNZ19591.1"/>
    <property type="molecule type" value="Genomic_DNA"/>
</dbReference>
<keyword evidence="2" id="KW-0808">Transferase</keyword>
<keyword evidence="1" id="KW-0175">Coiled coil</keyword>
<sequence length="299" mass="32670">MTSLAPRVVLVTRPSEFERFLALHGTRGQAEFFLKQRGQNLARLEQQSEQLVAALTAAKQAVPEEWTITHIMRDDLDRFLFSQRDIVIAIGQDGLVANLAKYLSGQPVIGVTPAPGESEGILTSLGVERLKSLLPKVAHQDIGLQHRAMVEAKLDNGQSLVALNELFIGHQSHQSARYLMQFDGREEYQSSSGVIVSTGTGLTGWAKSILTATHRTISIAPEDQRAVYFTREPWPSSTTGNDLAFGEVDGQGGVALVSRMNDGGTIFADGIEQDFLHFDWGVQARIGLSDQTLNLVMDG</sequence>
<evidence type="ECO:0000313" key="2">
    <source>
        <dbReference type="EMBL" id="SNZ19591.1"/>
    </source>
</evidence>
<dbReference type="Gene3D" id="2.60.200.30">
    <property type="entry name" value="Probable inorganic polyphosphate/atp-NAD kinase, domain 2"/>
    <property type="match status" value="1"/>
</dbReference>
<dbReference type="RefSeq" id="WP_097153927.1">
    <property type="nucleotide sequence ID" value="NZ_OBEL01000002.1"/>
</dbReference>
<gene>
    <name evidence="2" type="ORF">SAMN06265368_2681</name>
</gene>
<evidence type="ECO:0000313" key="3">
    <source>
        <dbReference type="Proteomes" id="UP000219439"/>
    </source>
</evidence>
<dbReference type="GO" id="GO:0003951">
    <property type="term" value="F:NAD+ kinase activity"/>
    <property type="evidence" value="ECO:0007669"/>
    <property type="project" value="InterPro"/>
</dbReference>
<dbReference type="AlphaFoldDB" id="A0A285PI93"/>
<reference evidence="2 3" key="1">
    <citation type="submission" date="2017-09" db="EMBL/GenBank/DDBJ databases">
        <authorList>
            <person name="Ehlers B."/>
            <person name="Leendertz F.H."/>
        </authorList>
    </citation>
    <scope>NUCLEOTIDE SEQUENCE [LARGE SCALE GENOMIC DNA]</scope>
    <source>
        <strain evidence="2 3">DSM 18289</strain>
    </source>
</reference>